<dbReference type="Pfam" id="PF01522">
    <property type="entry name" value="Polysacc_deac_1"/>
    <property type="match status" value="1"/>
</dbReference>
<dbReference type="InterPro" id="IPR002509">
    <property type="entry name" value="NODB_dom"/>
</dbReference>
<proteinExistence type="predicted"/>
<dbReference type="GO" id="GO:0046872">
    <property type="term" value="F:metal ion binding"/>
    <property type="evidence" value="ECO:0007669"/>
    <property type="project" value="UniProtKB-KW"/>
</dbReference>
<evidence type="ECO:0000256" key="2">
    <source>
        <dbReference type="ARBA" id="ARBA00022801"/>
    </source>
</evidence>
<dbReference type="EMBL" id="JAAIIF010000006">
    <property type="protein sequence ID" value="NMM95629.1"/>
    <property type="molecule type" value="Genomic_DNA"/>
</dbReference>
<dbReference type="InterPro" id="IPR050248">
    <property type="entry name" value="Polysacc_deacetylase_ArnD"/>
</dbReference>
<evidence type="ECO:0000259" key="4">
    <source>
        <dbReference type="PROSITE" id="PS51677"/>
    </source>
</evidence>
<feature type="transmembrane region" description="Helical" evidence="3">
    <location>
        <begin position="45"/>
        <end position="66"/>
    </location>
</feature>
<keyword evidence="6" id="KW-1185">Reference proteome</keyword>
<evidence type="ECO:0000313" key="5">
    <source>
        <dbReference type="EMBL" id="NMM95629.1"/>
    </source>
</evidence>
<evidence type="ECO:0000256" key="1">
    <source>
        <dbReference type="ARBA" id="ARBA00022723"/>
    </source>
</evidence>
<dbReference type="InterPro" id="IPR011330">
    <property type="entry name" value="Glyco_hydro/deAcase_b/a-brl"/>
</dbReference>
<dbReference type="PANTHER" id="PTHR10587:SF133">
    <property type="entry name" value="CHITIN DEACETYLASE 1-RELATED"/>
    <property type="match status" value="1"/>
</dbReference>
<dbReference type="GO" id="GO:0016810">
    <property type="term" value="F:hydrolase activity, acting on carbon-nitrogen (but not peptide) bonds"/>
    <property type="evidence" value="ECO:0007669"/>
    <property type="project" value="InterPro"/>
</dbReference>
<keyword evidence="3" id="KW-0472">Membrane</keyword>
<dbReference type="AlphaFoldDB" id="A0A7Y0HVB3"/>
<accession>A0A7Y0HVB3</accession>
<gene>
    <name evidence="5" type="ORF">G1C98_0365</name>
</gene>
<protein>
    <submittedName>
        <fullName evidence="5">Secreted polysaccharide deacetylase</fullName>
    </submittedName>
</protein>
<comment type="caution">
    <text evidence="5">The sequence shown here is derived from an EMBL/GenBank/DDBJ whole genome shotgun (WGS) entry which is preliminary data.</text>
</comment>
<dbReference type="RefSeq" id="WP_169078727.1">
    <property type="nucleotide sequence ID" value="NZ_JAAIIF010000006.1"/>
</dbReference>
<dbReference type="CDD" id="cd10917">
    <property type="entry name" value="CE4_NodB_like_6s_7s"/>
    <property type="match status" value="1"/>
</dbReference>
<dbReference type="Proteomes" id="UP000529710">
    <property type="component" value="Unassembled WGS sequence"/>
</dbReference>
<evidence type="ECO:0000256" key="3">
    <source>
        <dbReference type="SAM" id="Phobius"/>
    </source>
</evidence>
<reference evidence="5 6" key="1">
    <citation type="submission" date="2020-02" db="EMBL/GenBank/DDBJ databases">
        <title>Characterization of phylogenetic diversity of novel bifidobacterial species isolated in Czech ZOOs.</title>
        <authorList>
            <person name="Lugli G.A."/>
            <person name="Vera N.B."/>
            <person name="Ventura M."/>
        </authorList>
    </citation>
    <scope>NUCLEOTIDE SEQUENCE [LARGE SCALE GENOMIC DNA]</scope>
    <source>
        <strain evidence="5 6">DSM 109960</strain>
    </source>
</reference>
<sequence>MNDNHDSDYGVLDELHDLGDGEYDDTGGQSGGDGSGKAAGRRRRVIVGALIAIFAAGVVFAGWHVIGAAVSNNRRAHAAALADCRSARTDYIRTYTSYTPAMSKATTLLKETKSVTDSDTRDRLRQQVNSLRGSDIEELAARECSAKQSRKELSDLADSYGRSRTVMVDGLTTVQYDSQTLQQMVDGMNAQDMRKRLTKLISRGELALERSKGKVDESRRSALETELVSAKQTLATAGSDDTTVLNNEFARLKGIVDGIIASMPLDCHFTQCVALTFDDGPNKTNTPKVLDVLKSAGAPATFFLQGQFVNGSNVELVKRMAGEGHDVGSISWRHTQMHAMPTEQLKKWFADTDTVISKASGKDVTLFRPPDGAWGDALRAQARDSGQAMILWGVDSGDWDKLGADAIAKRVVDGAYSGSIVSLHDGNAATVKALPKIIKGLKGKGYTLVTVSTLLAGDIQPGDVVYGLNDVQRDAE</sequence>
<dbReference type="GO" id="GO:0005975">
    <property type="term" value="P:carbohydrate metabolic process"/>
    <property type="evidence" value="ECO:0007669"/>
    <property type="project" value="InterPro"/>
</dbReference>
<name>A0A7Y0HVB3_9BIFI</name>
<keyword evidence="3" id="KW-0812">Transmembrane</keyword>
<keyword evidence="3" id="KW-1133">Transmembrane helix</keyword>
<dbReference type="PANTHER" id="PTHR10587">
    <property type="entry name" value="GLYCOSYL TRANSFERASE-RELATED"/>
    <property type="match status" value="1"/>
</dbReference>
<evidence type="ECO:0000313" key="6">
    <source>
        <dbReference type="Proteomes" id="UP000529710"/>
    </source>
</evidence>
<dbReference type="SUPFAM" id="SSF88713">
    <property type="entry name" value="Glycoside hydrolase/deacetylase"/>
    <property type="match status" value="1"/>
</dbReference>
<feature type="domain" description="NodB homology" evidence="4">
    <location>
        <begin position="271"/>
        <end position="449"/>
    </location>
</feature>
<dbReference type="Gene3D" id="3.20.20.370">
    <property type="entry name" value="Glycoside hydrolase/deacetylase"/>
    <property type="match status" value="1"/>
</dbReference>
<keyword evidence="1" id="KW-0479">Metal-binding</keyword>
<dbReference type="GO" id="GO:0016020">
    <property type="term" value="C:membrane"/>
    <property type="evidence" value="ECO:0007669"/>
    <property type="project" value="TreeGrafter"/>
</dbReference>
<organism evidence="5 6">
    <name type="scientific">Bifidobacterium erythrocebi</name>
    <dbReference type="NCBI Taxonomy" id="2675325"/>
    <lineage>
        <taxon>Bacteria</taxon>
        <taxon>Bacillati</taxon>
        <taxon>Actinomycetota</taxon>
        <taxon>Actinomycetes</taxon>
        <taxon>Bifidobacteriales</taxon>
        <taxon>Bifidobacteriaceae</taxon>
        <taxon>Bifidobacterium</taxon>
    </lineage>
</organism>
<dbReference type="PROSITE" id="PS51677">
    <property type="entry name" value="NODB"/>
    <property type="match status" value="1"/>
</dbReference>
<keyword evidence="2" id="KW-0378">Hydrolase</keyword>